<sequence>MTDPVTLFVPPSIDVDPYFGHQVISLAISKFIKSTSTIPSPTSTTSTPLDLRIAQIIHECQVPNIVPYSALYLLASISRTCTCGKNVSDDELLDAYDDLEDSRIVRRPSFLSHRLSQMKTRSPLSRVRQSHWDGYLLFIGTLFVSLRVHRPTFALGILAEITEIVPDELESLHAAIFVCMDEDLKLALGWMIKESEFRSLNDVECPVVVVRRKRAAYRKPDRRTDHAPLRRLFSRKSSKVRHWKSTEDAIQDYEGDISGRGYTNAVTGSTPLEVQRFNVRQSGGSFRESTRRHNPRCNPQLLHPPLHKMTYTILGRAIRNEHLALGVLLTAFGGGYAASRGGKSESKPIPQSVKEAKASVPIAAGSNDEEEFIKKFIEEAEKENKH</sequence>
<evidence type="ECO:0000256" key="4">
    <source>
        <dbReference type="SAM" id="MobiDB-lite"/>
    </source>
</evidence>
<feature type="region of interest" description="Disordered" evidence="4">
    <location>
        <begin position="339"/>
        <end position="360"/>
    </location>
</feature>
<gene>
    <name evidence="5" type="ORF">NP233_g8095</name>
</gene>
<name>A0AAD5VN26_9AGAR</name>
<accession>A0AAD5VN26</accession>
<organism evidence="5 6">
    <name type="scientific">Leucocoprinus birnbaumii</name>
    <dbReference type="NCBI Taxonomy" id="56174"/>
    <lineage>
        <taxon>Eukaryota</taxon>
        <taxon>Fungi</taxon>
        <taxon>Dikarya</taxon>
        <taxon>Basidiomycota</taxon>
        <taxon>Agaricomycotina</taxon>
        <taxon>Agaricomycetes</taxon>
        <taxon>Agaricomycetidae</taxon>
        <taxon>Agaricales</taxon>
        <taxon>Agaricineae</taxon>
        <taxon>Agaricaceae</taxon>
        <taxon>Leucocoprinus</taxon>
    </lineage>
</organism>
<keyword evidence="6" id="KW-1185">Reference proteome</keyword>
<evidence type="ECO:0000256" key="2">
    <source>
        <dbReference type="ARBA" id="ARBA00023128"/>
    </source>
</evidence>
<evidence type="ECO:0000313" key="5">
    <source>
        <dbReference type="EMBL" id="KAJ3564745.1"/>
    </source>
</evidence>
<dbReference type="InterPro" id="IPR021278">
    <property type="entry name" value="ATP19"/>
</dbReference>
<reference evidence="5" key="1">
    <citation type="submission" date="2022-07" db="EMBL/GenBank/DDBJ databases">
        <title>Genome Sequence of Leucocoprinus birnbaumii.</title>
        <authorList>
            <person name="Buettner E."/>
        </authorList>
    </citation>
    <scope>NUCLEOTIDE SEQUENCE</scope>
    <source>
        <strain evidence="5">VT141</strain>
    </source>
</reference>
<evidence type="ECO:0000256" key="1">
    <source>
        <dbReference type="ARBA" id="ARBA00004325"/>
    </source>
</evidence>
<evidence type="ECO:0000313" key="6">
    <source>
        <dbReference type="Proteomes" id="UP001213000"/>
    </source>
</evidence>
<keyword evidence="2" id="KW-0496">Mitochondrion</keyword>
<evidence type="ECO:0000256" key="3">
    <source>
        <dbReference type="ARBA" id="ARBA00023136"/>
    </source>
</evidence>
<dbReference type="Proteomes" id="UP001213000">
    <property type="component" value="Unassembled WGS sequence"/>
</dbReference>
<comment type="subcellular location">
    <subcellularLocation>
        <location evidence="1">Mitochondrion membrane</location>
    </subcellularLocation>
</comment>
<dbReference type="EMBL" id="JANIEX010000634">
    <property type="protein sequence ID" value="KAJ3564745.1"/>
    <property type="molecule type" value="Genomic_DNA"/>
</dbReference>
<dbReference type="Pfam" id="PF11022">
    <property type="entry name" value="ATP19"/>
    <property type="match status" value="1"/>
</dbReference>
<comment type="caution">
    <text evidence="5">The sequence shown here is derived from an EMBL/GenBank/DDBJ whole genome shotgun (WGS) entry which is preliminary data.</text>
</comment>
<dbReference type="PANTHER" id="PTHR28074:SF1">
    <property type="entry name" value="ATP SYNTHASE SUBUNIT K, MITOCHONDRIAL"/>
    <property type="match status" value="1"/>
</dbReference>
<dbReference type="GO" id="GO:0015986">
    <property type="term" value="P:proton motive force-driven ATP synthesis"/>
    <property type="evidence" value="ECO:0007669"/>
    <property type="project" value="TreeGrafter"/>
</dbReference>
<proteinExistence type="predicted"/>
<dbReference type="AlphaFoldDB" id="A0AAD5VN26"/>
<dbReference type="GO" id="GO:0031966">
    <property type="term" value="C:mitochondrial membrane"/>
    <property type="evidence" value="ECO:0007669"/>
    <property type="project" value="UniProtKB-SubCell"/>
</dbReference>
<dbReference type="PANTHER" id="PTHR28074">
    <property type="entry name" value="ATP SYNTHASE SUBUNIT K, MITOCHONDRIAL"/>
    <property type="match status" value="1"/>
</dbReference>
<keyword evidence="3" id="KW-0472">Membrane</keyword>
<protein>
    <submittedName>
        <fullName evidence="5">Uncharacterized protein</fullName>
    </submittedName>
</protein>